<evidence type="ECO:0000313" key="3">
    <source>
        <dbReference type="Proteomes" id="UP001487740"/>
    </source>
</evidence>
<organism evidence="2 3">
    <name type="scientific">Scylla paramamosain</name>
    <name type="common">Mud crab</name>
    <dbReference type="NCBI Taxonomy" id="85552"/>
    <lineage>
        <taxon>Eukaryota</taxon>
        <taxon>Metazoa</taxon>
        <taxon>Ecdysozoa</taxon>
        <taxon>Arthropoda</taxon>
        <taxon>Crustacea</taxon>
        <taxon>Multicrustacea</taxon>
        <taxon>Malacostraca</taxon>
        <taxon>Eumalacostraca</taxon>
        <taxon>Eucarida</taxon>
        <taxon>Decapoda</taxon>
        <taxon>Pleocyemata</taxon>
        <taxon>Brachyura</taxon>
        <taxon>Eubrachyura</taxon>
        <taxon>Portunoidea</taxon>
        <taxon>Portunidae</taxon>
        <taxon>Portuninae</taxon>
        <taxon>Scylla</taxon>
    </lineage>
</organism>
<proteinExistence type="predicted"/>
<name>A0AAW0SJG8_SCYPA</name>
<protein>
    <submittedName>
        <fullName evidence="2">Uncharacterized protein</fullName>
    </submittedName>
</protein>
<feature type="region of interest" description="Disordered" evidence="1">
    <location>
        <begin position="1"/>
        <end position="54"/>
    </location>
</feature>
<accession>A0AAW0SJG8</accession>
<evidence type="ECO:0000256" key="1">
    <source>
        <dbReference type="SAM" id="MobiDB-lite"/>
    </source>
</evidence>
<keyword evidence="3" id="KW-1185">Reference proteome</keyword>
<feature type="non-terminal residue" evidence="2">
    <location>
        <position position="1"/>
    </location>
</feature>
<dbReference type="AlphaFoldDB" id="A0AAW0SJG8"/>
<evidence type="ECO:0000313" key="2">
    <source>
        <dbReference type="EMBL" id="KAK8374272.1"/>
    </source>
</evidence>
<dbReference type="EMBL" id="JARAKH010000476">
    <property type="protein sequence ID" value="KAK8374272.1"/>
    <property type="molecule type" value="Genomic_DNA"/>
</dbReference>
<feature type="compositionally biased region" description="Basic and acidic residues" evidence="1">
    <location>
        <begin position="31"/>
        <end position="42"/>
    </location>
</feature>
<dbReference type="Proteomes" id="UP001487740">
    <property type="component" value="Unassembled WGS sequence"/>
</dbReference>
<gene>
    <name evidence="2" type="ORF">O3P69_009710</name>
</gene>
<reference evidence="2 3" key="1">
    <citation type="submission" date="2023-03" db="EMBL/GenBank/DDBJ databases">
        <title>High-quality genome of Scylla paramamosain provides insights in environmental adaptation.</title>
        <authorList>
            <person name="Zhang L."/>
        </authorList>
    </citation>
    <scope>NUCLEOTIDE SEQUENCE [LARGE SCALE GENOMIC DNA]</scope>
    <source>
        <strain evidence="2">LZ_2023a</strain>
        <tissue evidence="2">Muscle</tissue>
    </source>
</reference>
<comment type="caution">
    <text evidence="2">The sequence shown here is derived from an EMBL/GenBank/DDBJ whole genome shotgun (WGS) entry which is preliminary data.</text>
</comment>
<sequence length="138" mass="14970">KLFVGMKVERKPQSGMEEVPRHLPSGTEVRQGYHIDPKDQPRARKPYTQPRDSSVPSCVSVFSSRALFGEPSTSPVFVVGASTQVLCERVEGSLNTEEVLTGLRINSPTGIPECGADALRSTLCSTSFRSQCGIDRCG</sequence>